<evidence type="ECO:0000256" key="2">
    <source>
        <dbReference type="ARBA" id="ARBA00022448"/>
    </source>
</evidence>
<dbReference type="GO" id="GO:0015288">
    <property type="term" value="F:porin activity"/>
    <property type="evidence" value="ECO:0007669"/>
    <property type="project" value="UniProtKB-KW"/>
</dbReference>
<dbReference type="PANTHER" id="PTHR30329:SF21">
    <property type="entry name" value="LIPOPROTEIN YIAD-RELATED"/>
    <property type="match status" value="1"/>
</dbReference>
<dbReference type="Proteomes" id="UP000267844">
    <property type="component" value="Unassembled WGS sequence"/>
</dbReference>
<dbReference type="RefSeq" id="WP_125348704.1">
    <property type="nucleotide sequence ID" value="NZ_RHPN01000001.1"/>
</dbReference>
<feature type="chain" id="PRO_5019150973" evidence="10">
    <location>
        <begin position="19"/>
        <end position="468"/>
    </location>
</feature>
<dbReference type="GO" id="GO:0046930">
    <property type="term" value="C:pore complex"/>
    <property type="evidence" value="ECO:0007669"/>
    <property type="project" value="UniProtKB-KW"/>
</dbReference>
<evidence type="ECO:0000256" key="8">
    <source>
        <dbReference type="ARBA" id="ARBA00023237"/>
    </source>
</evidence>
<keyword evidence="2" id="KW-0813">Transport</keyword>
<dbReference type="InterPro" id="IPR011250">
    <property type="entry name" value="OMP/PagP_B-barrel"/>
</dbReference>
<proteinExistence type="predicted"/>
<reference evidence="12 13" key="1">
    <citation type="submission" date="2018-10" db="EMBL/GenBank/DDBJ databases">
        <title>Transmission dynamics of multidrug resistant bacteria on intensive care unit surfaces.</title>
        <authorList>
            <person name="D'Souza A.W."/>
            <person name="Potter R.F."/>
            <person name="Wallace M."/>
            <person name="Shupe A."/>
            <person name="Patel S."/>
            <person name="Sun S."/>
            <person name="Gul D."/>
            <person name="Kwon J.H."/>
            <person name="Andleeb S."/>
            <person name="Burnham C.-A.D."/>
            <person name="Dantas G."/>
        </authorList>
    </citation>
    <scope>NUCLEOTIDE SEQUENCE [LARGE SCALE GENOMIC DNA]</scope>
    <source>
        <strain evidence="12 13">WF_348</strain>
    </source>
</reference>
<dbReference type="Gene3D" id="4.10.1080.10">
    <property type="entry name" value="TSP type-3 repeat"/>
    <property type="match status" value="1"/>
</dbReference>
<gene>
    <name evidence="12" type="ORF">EGI89_00315</name>
</gene>
<dbReference type="SUPFAM" id="SSF56925">
    <property type="entry name" value="OMPA-like"/>
    <property type="match status" value="1"/>
</dbReference>
<evidence type="ECO:0000256" key="1">
    <source>
        <dbReference type="ARBA" id="ARBA00004571"/>
    </source>
</evidence>
<evidence type="ECO:0000256" key="6">
    <source>
        <dbReference type="ARBA" id="ARBA00023114"/>
    </source>
</evidence>
<keyword evidence="5" id="KW-0406">Ion transport</keyword>
<sequence>MKKLLSLLILGAAVCASAQTKYDEKPFNNSKKEFNDWSVSAFGGLNALQNTDLVSWMGKYFTPGYDVQLQVNKQISHAFGLSLQYEFGKTRQKGNIDDSALSGYHGYAYGKTKYQAIGVLADLNASNLLRRVDNRTEFKWAMHLYAGVGIHGYKAYRNNYAPQGDPNFTLITDQDISDKSIYSQVGAGLRYKLNDKFDLELRGMYYMSGDEEFDGSGKPMPYHNSGGMTAADTEEGRDDNMITLSLGLHYKIGKHKDALQWVSPIAYKAPVEQTPFECIDEDRDGVCDQWDKCLGTPEGIRVDGSGCSLDSDGDGIPDSEDKCPTIPGPPTNGGCPEKVIRISGEDVATTINAYLEGIEFDYNSDRIREQSYEKLNHASEVLLANPDFKFVVEGHTDAAGGVDYNQKLSERRAASVVRYLANKGVDTTKLSSVGKGKSDLKWPECNPVTNCPAWKNLENRRVIFKEIK</sequence>
<evidence type="ECO:0000256" key="4">
    <source>
        <dbReference type="ARBA" id="ARBA00022692"/>
    </source>
</evidence>
<keyword evidence="8" id="KW-0998">Cell outer membrane</keyword>
<keyword evidence="12" id="KW-0969">Cilium</keyword>
<dbReference type="Gene3D" id="2.40.160.20">
    <property type="match status" value="1"/>
</dbReference>
<dbReference type="InterPro" id="IPR036737">
    <property type="entry name" value="OmpA-like_sf"/>
</dbReference>
<evidence type="ECO:0000256" key="7">
    <source>
        <dbReference type="ARBA" id="ARBA00023136"/>
    </source>
</evidence>
<organism evidence="12 13">
    <name type="scientific">Empedobacter falsenii</name>
    <dbReference type="NCBI Taxonomy" id="343874"/>
    <lineage>
        <taxon>Bacteria</taxon>
        <taxon>Pseudomonadati</taxon>
        <taxon>Bacteroidota</taxon>
        <taxon>Flavobacteriia</taxon>
        <taxon>Flavobacteriales</taxon>
        <taxon>Weeksellaceae</taxon>
        <taxon>Empedobacter</taxon>
    </lineage>
</organism>
<evidence type="ECO:0000313" key="13">
    <source>
        <dbReference type="Proteomes" id="UP000267844"/>
    </source>
</evidence>
<dbReference type="EMBL" id="RHPO01000001">
    <property type="protein sequence ID" value="RRT94498.1"/>
    <property type="molecule type" value="Genomic_DNA"/>
</dbReference>
<dbReference type="CDD" id="cd07185">
    <property type="entry name" value="OmpA_C-like"/>
    <property type="match status" value="1"/>
</dbReference>
<dbReference type="AlphaFoldDB" id="A0A427BTG0"/>
<dbReference type="PRINTS" id="PR01021">
    <property type="entry name" value="OMPADOMAIN"/>
</dbReference>
<dbReference type="InterPro" id="IPR028974">
    <property type="entry name" value="TSP_type-3_rpt"/>
</dbReference>
<dbReference type="Pfam" id="PF00691">
    <property type="entry name" value="OmpA"/>
    <property type="match status" value="1"/>
</dbReference>
<evidence type="ECO:0000256" key="5">
    <source>
        <dbReference type="ARBA" id="ARBA00023065"/>
    </source>
</evidence>
<dbReference type="Gene3D" id="3.30.1330.60">
    <property type="entry name" value="OmpA-like domain"/>
    <property type="match status" value="1"/>
</dbReference>
<dbReference type="SUPFAM" id="SSF103088">
    <property type="entry name" value="OmpA-like"/>
    <property type="match status" value="1"/>
</dbReference>
<protein>
    <submittedName>
        <fullName evidence="12">Flagellar motor protein MotB</fullName>
    </submittedName>
</protein>
<accession>A0A427BTG0</accession>
<dbReference type="GO" id="GO:0009279">
    <property type="term" value="C:cell outer membrane"/>
    <property type="evidence" value="ECO:0007669"/>
    <property type="project" value="UniProtKB-SubCell"/>
</dbReference>
<dbReference type="GO" id="GO:0006811">
    <property type="term" value="P:monoatomic ion transport"/>
    <property type="evidence" value="ECO:0007669"/>
    <property type="project" value="UniProtKB-KW"/>
</dbReference>
<dbReference type="InterPro" id="IPR006690">
    <property type="entry name" value="OMPA-like_CS"/>
</dbReference>
<evidence type="ECO:0000256" key="3">
    <source>
        <dbReference type="ARBA" id="ARBA00022452"/>
    </source>
</evidence>
<feature type="signal peptide" evidence="10">
    <location>
        <begin position="1"/>
        <end position="18"/>
    </location>
</feature>
<dbReference type="PROSITE" id="PS01068">
    <property type="entry name" value="OMPA_1"/>
    <property type="match status" value="1"/>
</dbReference>
<keyword evidence="12" id="KW-0282">Flagellum</keyword>
<dbReference type="GO" id="GO:0005509">
    <property type="term" value="F:calcium ion binding"/>
    <property type="evidence" value="ECO:0007669"/>
    <property type="project" value="InterPro"/>
</dbReference>
<keyword evidence="4" id="KW-0812">Transmembrane</keyword>
<keyword evidence="10" id="KW-0732">Signal</keyword>
<dbReference type="PROSITE" id="PS51123">
    <property type="entry name" value="OMPA_2"/>
    <property type="match status" value="1"/>
</dbReference>
<evidence type="ECO:0000259" key="11">
    <source>
        <dbReference type="PROSITE" id="PS51123"/>
    </source>
</evidence>
<keyword evidence="6" id="KW-0626">Porin</keyword>
<evidence type="ECO:0000256" key="9">
    <source>
        <dbReference type="PROSITE-ProRule" id="PRU00473"/>
    </source>
</evidence>
<name>A0A427BTG0_9FLAO</name>
<keyword evidence="12" id="KW-0966">Cell projection</keyword>
<evidence type="ECO:0000256" key="10">
    <source>
        <dbReference type="SAM" id="SignalP"/>
    </source>
</evidence>
<keyword evidence="7 9" id="KW-0472">Membrane</keyword>
<dbReference type="SUPFAM" id="SSF103647">
    <property type="entry name" value="TSP type-3 repeat"/>
    <property type="match status" value="1"/>
</dbReference>
<dbReference type="InterPro" id="IPR006664">
    <property type="entry name" value="OMP_bac"/>
</dbReference>
<dbReference type="InterPro" id="IPR006665">
    <property type="entry name" value="OmpA-like"/>
</dbReference>
<comment type="caution">
    <text evidence="12">The sequence shown here is derived from an EMBL/GenBank/DDBJ whole genome shotgun (WGS) entry which is preliminary data.</text>
</comment>
<dbReference type="PANTHER" id="PTHR30329">
    <property type="entry name" value="STATOR ELEMENT OF FLAGELLAR MOTOR COMPLEX"/>
    <property type="match status" value="1"/>
</dbReference>
<comment type="subcellular location">
    <subcellularLocation>
        <location evidence="1">Cell outer membrane</location>
        <topology evidence="1">Multi-pass membrane protein</topology>
    </subcellularLocation>
</comment>
<dbReference type="InterPro" id="IPR050330">
    <property type="entry name" value="Bact_OuterMem_StrucFunc"/>
</dbReference>
<evidence type="ECO:0000313" key="12">
    <source>
        <dbReference type="EMBL" id="RRT94498.1"/>
    </source>
</evidence>
<feature type="domain" description="OmpA-like" evidence="11">
    <location>
        <begin position="347"/>
        <end position="468"/>
    </location>
</feature>
<keyword evidence="3" id="KW-1134">Transmembrane beta strand</keyword>